<accession>A0A1W6ZT98</accession>
<evidence type="ECO:0000256" key="4">
    <source>
        <dbReference type="ARBA" id="ARBA00022692"/>
    </source>
</evidence>
<keyword evidence="8 9" id="KW-0472">Membrane</keyword>
<proteinExistence type="inferred from homology"/>
<dbReference type="InterPro" id="IPR050366">
    <property type="entry name" value="BP-dependent_transpt_permease"/>
</dbReference>
<dbReference type="InterPro" id="IPR025966">
    <property type="entry name" value="OppC_N"/>
</dbReference>
<dbReference type="GO" id="GO:0015833">
    <property type="term" value="P:peptide transport"/>
    <property type="evidence" value="ECO:0007669"/>
    <property type="project" value="UniProtKB-KW"/>
</dbReference>
<keyword evidence="11" id="KW-1185">Reference proteome</keyword>
<keyword evidence="5" id="KW-0571">Peptide transport</keyword>
<dbReference type="Proteomes" id="UP000194137">
    <property type="component" value="Chromosome"/>
</dbReference>
<feature type="transmembrane region" description="Helical" evidence="9">
    <location>
        <begin position="284"/>
        <end position="304"/>
    </location>
</feature>
<comment type="similarity">
    <text evidence="9">Belongs to the binding-protein-dependent transport system permease family.</text>
</comment>
<keyword evidence="4 9" id="KW-0812">Transmembrane</keyword>
<keyword evidence="7 9" id="KW-1133">Transmembrane helix</keyword>
<dbReference type="GO" id="GO:0015031">
    <property type="term" value="P:protein transport"/>
    <property type="evidence" value="ECO:0007669"/>
    <property type="project" value="UniProtKB-KW"/>
</dbReference>
<dbReference type="Gene3D" id="1.10.3720.10">
    <property type="entry name" value="MetI-like"/>
    <property type="match status" value="1"/>
</dbReference>
<dbReference type="SUPFAM" id="SSF161098">
    <property type="entry name" value="MetI-like"/>
    <property type="match status" value="1"/>
</dbReference>
<gene>
    <name evidence="10" type="ORF">CAK95_16940</name>
</gene>
<dbReference type="AlphaFoldDB" id="A0A1W6ZT98"/>
<reference evidence="10 11" key="1">
    <citation type="submission" date="2017-05" db="EMBL/GenBank/DDBJ databases">
        <title>Full genome sequence of Pseudorhodoplanes sinuspersici.</title>
        <authorList>
            <person name="Dastgheib S.M.M."/>
            <person name="Shavandi M."/>
            <person name="Tirandaz H."/>
        </authorList>
    </citation>
    <scope>NUCLEOTIDE SEQUENCE [LARGE SCALE GENOMIC DNA]</scope>
    <source>
        <strain evidence="10 11">RIPI110</strain>
    </source>
</reference>
<evidence type="ECO:0000256" key="8">
    <source>
        <dbReference type="ARBA" id="ARBA00023136"/>
    </source>
</evidence>
<evidence type="ECO:0000256" key="2">
    <source>
        <dbReference type="ARBA" id="ARBA00022448"/>
    </source>
</evidence>
<dbReference type="Pfam" id="PF12911">
    <property type="entry name" value="OppC_N"/>
    <property type="match status" value="1"/>
</dbReference>
<keyword evidence="6" id="KW-0653">Protein transport</keyword>
<evidence type="ECO:0000256" key="7">
    <source>
        <dbReference type="ARBA" id="ARBA00022989"/>
    </source>
</evidence>
<feature type="transmembrane region" description="Helical" evidence="9">
    <location>
        <begin position="232"/>
        <end position="259"/>
    </location>
</feature>
<keyword evidence="2 9" id="KW-0813">Transport</keyword>
<dbReference type="CDD" id="cd06261">
    <property type="entry name" value="TM_PBP2"/>
    <property type="match status" value="1"/>
</dbReference>
<feature type="transmembrane region" description="Helical" evidence="9">
    <location>
        <begin position="56"/>
        <end position="76"/>
    </location>
</feature>
<dbReference type="PROSITE" id="PS50928">
    <property type="entry name" value="ABC_TM1"/>
    <property type="match status" value="1"/>
</dbReference>
<feature type="transmembrane region" description="Helical" evidence="9">
    <location>
        <begin position="119"/>
        <end position="143"/>
    </location>
</feature>
<dbReference type="OrthoDB" id="9805884at2"/>
<dbReference type="GO" id="GO:0055085">
    <property type="term" value="P:transmembrane transport"/>
    <property type="evidence" value="ECO:0007669"/>
    <property type="project" value="InterPro"/>
</dbReference>
<protein>
    <submittedName>
        <fullName evidence="10">Peptide ABC transporter permease</fullName>
    </submittedName>
</protein>
<comment type="subcellular location">
    <subcellularLocation>
        <location evidence="1 9">Cell membrane</location>
        <topology evidence="1 9">Multi-pass membrane protein</topology>
    </subcellularLocation>
</comment>
<dbReference type="PANTHER" id="PTHR43386">
    <property type="entry name" value="OLIGOPEPTIDE TRANSPORT SYSTEM PERMEASE PROTEIN APPC"/>
    <property type="match status" value="1"/>
</dbReference>
<dbReference type="GO" id="GO:0005886">
    <property type="term" value="C:plasma membrane"/>
    <property type="evidence" value="ECO:0007669"/>
    <property type="project" value="UniProtKB-SubCell"/>
</dbReference>
<dbReference type="KEGG" id="psin:CAK95_16940"/>
<dbReference type="EMBL" id="CP021112">
    <property type="protein sequence ID" value="ARQ00572.1"/>
    <property type="molecule type" value="Genomic_DNA"/>
</dbReference>
<evidence type="ECO:0000313" key="10">
    <source>
        <dbReference type="EMBL" id="ARQ00572.1"/>
    </source>
</evidence>
<evidence type="ECO:0000256" key="1">
    <source>
        <dbReference type="ARBA" id="ARBA00004651"/>
    </source>
</evidence>
<dbReference type="InterPro" id="IPR035906">
    <property type="entry name" value="MetI-like_sf"/>
</dbReference>
<dbReference type="InterPro" id="IPR000515">
    <property type="entry name" value="MetI-like"/>
</dbReference>
<name>A0A1W6ZT98_9HYPH</name>
<dbReference type="RefSeq" id="WP_086088969.1">
    <property type="nucleotide sequence ID" value="NZ_CP021112.1"/>
</dbReference>
<organism evidence="10 11">
    <name type="scientific">Pseudorhodoplanes sinuspersici</name>
    <dbReference type="NCBI Taxonomy" id="1235591"/>
    <lineage>
        <taxon>Bacteria</taxon>
        <taxon>Pseudomonadati</taxon>
        <taxon>Pseudomonadota</taxon>
        <taxon>Alphaproteobacteria</taxon>
        <taxon>Hyphomicrobiales</taxon>
        <taxon>Pseudorhodoplanes</taxon>
    </lineage>
</organism>
<evidence type="ECO:0000256" key="6">
    <source>
        <dbReference type="ARBA" id="ARBA00022927"/>
    </source>
</evidence>
<keyword evidence="3" id="KW-1003">Cell membrane</keyword>
<feature type="transmembrane region" description="Helical" evidence="9">
    <location>
        <begin position="163"/>
        <end position="188"/>
    </location>
</feature>
<dbReference type="Pfam" id="PF00528">
    <property type="entry name" value="BPD_transp_1"/>
    <property type="match status" value="1"/>
</dbReference>
<dbReference type="PANTHER" id="PTHR43386:SF1">
    <property type="entry name" value="D,D-DIPEPTIDE TRANSPORT SYSTEM PERMEASE PROTEIN DDPC-RELATED"/>
    <property type="match status" value="1"/>
</dbReference>
<evidence type="ECO:0000313" key="11">
    <source>
        <dbReference type="Proteomes" id="UP000194137"/>
    </source>
</evidence>
<dbReference type="STRING" id="1235591.CAK95_16940"/>
<evidence type="ECO:0000256" key="5">
    <source>
        <dbReference type="ARBA" id="ARBA00022856"/>
    </source>
</evidence>
<sequence length="318" mass="33520">MNSRPDLESAHIAATDTPAIAVATASAASALPVAAPKQTSIFAHARYVIAENPVTGIAFGLFHLIAVCAIFGPWIAPYDPLASNTMSALQAPSAQHWFGTDQLGRDILSRVIVAARLDMAIAVSSVALVFALGGLSGTAAGFFGGWTDRIVGRIADTIMAFPLFVLAMGIVAALGNTVTNIVIATAIINYPLYARVARAEANVRRDAGFVQAARLSGNGEFRIMMTQILPNIMPIMVVQMSLTMGYAILNAAGLSFIGLGVRPPTPEWGIMVAEGAGFIVSGEWWIAFFPGAALMLAVFCFNLLGDGLRDIVDPQRRT</sequence>
<evidence type="ECO:0000256" key="3">
    <source>
        <dbReference type="ARBA" id="ARBA00022475"/>
    </source>
</evidence>
<evidence type="ECO:0000256" key="9">
    <source>
        <dbReference type="RuleBase" id="RU363032"/>
    </source>
</evidence>